<sequence>MAFIPQDVAAGEPDPDAKSLYFHPIAEKRLEAAVRHFIDPSRKLIKRITDEEKHNLRPRTNKPAPSTWRDTDDSEDYVPAGTRSKRKRQETSTSDNETGRAKRRLRSAGLDPKELVMAGKAASEGFNDAKMAADHKEIADQGQVPVDAPQDVDPRPDEERLAANKRADSEDLVDTNAGTMEIDATEGAAESAALEPNEPATKEVVSELDVEKMDVNATSQGQGSADQSQVEVRLPGGEESSGGEQLQTDDQDSDEASMKITVSAGFMAALRPLEEADDLMDDLDIFSAADKLLAEFTVQAGLDGLQSDSEAGRKVEELDGDDVKTKKHPKDSAIEGRLKANNLSATPESHGKDASEDAEQDASVKDSAGQPQVYEPEVQPLNGGAKKPGDDGNSNGKPDDTSTVQTPTEEATGQSIDSPRVAEPGGESSNVADTPNTVKALQNTGLEVTNTALASASGADAEQSTKKTETVQLNTTTVSSASCSWCKDFAYGLVGFDSGQEGQMCETCAKERDTITKCPGHQTAPLEDLYPQTFDFKAAYDTLIPDPVLGERVERNKWCSVCPTPAFFRCSTPIQDGKSAKTVSGCGLLLCESCNIVIEVVKTISLVAAKNLEDDLIGNRADYPPCLLPRLLPTVLPRAATRAARFTTSSTKRRKVAEPRRPGALPGLSSASQAGRRHASSSSRSPSRPRASPTSASNRSHTSSPSPPPRYIPAHLQDEVLGTRPQANTARLPTPDSPTSTVDYPSAACAGLSIVSDPATDMSGSEKRDDSVPPTGREASPSAKRAAPEAEQDVEMSVDRETQSRSDNPDQMDTTGSDESTGNDGNSPSDNAYQTPSSMSTYTAPVAETQENTKTEASVSPDERPSYDDQVAQVTRFMMLPLQEDQKGFVVSMTWMKRVLARSSTHADKIDKTATEGEIGPVDNSDLVLVTDPVNTGLKDERGEPFIPLRPGLTYQEDYEVVPQEGWDLIMEWYGLAEQSPAIVRYVHNTSPFGALEENLQYEINPPVYTVLKLANPQSGTTPETLRDKAKLPVKTLASRHDNFQNWLRKTKQSVSIDTSQKVRVWRVLGGLGSAAASANVTPAVSRSASPAPFSPLVSNAGSSYVLDLNTFLSLSEGTQRELLDVQDQTGNSNYNGKRTLDDAGLGEPSVIVLEESVPVSGSKPQWVSELSQQAMNRLGVPSGNTKPSKLKNKSPATSGRSSPAPEPIRKTRKDGKPRGNTGLSNLGNTCYMNSALQCVRSVEELTYYFLNDVYKKDLNPSNPLAHNGEVAKAYANLLRNIYDEAGPGSFAPRQLKNTIGRYGPAFSGYGQQDSQEFLLFLLDGLQEDLNRIQKKPYIEKPDSTDEMVHNKQALNEFADKCWDIYKARNDSVVTDLFAGMYKSTLVCPECDKVSIIFDPFNNLTLQLPIENLWSKSIFYFPLHQKPIIIDVEIDKNSSIKALKELIAKKVDSEPERMIVSEIYKCKFFRMFDNTGSIADWNIGENDDIGIFELESVPTNYNPDKPTNRGYFSRASYEELYTLDSPKADRMVIPIFNRHDDKRGFRTSRQFFGVPLYVVINREELTDYDAILRKILAEVATMTTRDFLNEQTPDEQRDAAEDSDTVIMNEDDAESGDSKIKTASVDGEEGMVDVSMRDAADQTDAEESTPAFESSIPARFHSLFDIKTARTTDAVPTGHTSIDEHKEYNLMKSRIQKPTVTTEAEKDDETKEEDEESDDEIDMLTERTTTPKPKPQRPLINPGEAIVLDWAEEAYDALFTGNLRDPHGPRGAATWTEIERMPDQELQAKRNLRKQRKKKGVTLDECLDEFNKEEVLSENDAWYCPRCKEHRRASKKFELWKTPDILVMHLKRFSASRGFRDKLDVMVDFPVEGLDLTHRVEAPEEGKSYIYDLFAVDNHYGGLGGGHYTAYAKNFMTGQWNEYNDSSVSRPIDPQNAVTSSAYLLFYRRRSDRPLGGKILEEITESSTRPSSDSDSQGESRGPSPSGEGRRLGGSSRNGSSSALAGVGAAHQLGDGGLRIGARKNNDEEPNPPEYSNSPSYGERSLGGTGMDINTMNYEDDEYGSGAGAGIGTLGNNPFHLSNPSPSWSFSRVTTDAHHSLSQMTELPGMGFDNDHDDLLGDDDNDSNKAVGGGDISDSDIRMASLADSPFQGPVYPSTPLDENAPTLTTEFPQPDADDDDELPVVELHVGDEERLD</sequence>
<keyword evidence="7" id="KW-0788">Thiol protease</keyword>
<feature type="domain" description="DUSP" evidence="10">
    <location>
        <begin position="865"/>
        <end position="988"/>
    </location>
</feature>
<comment type="caution">
    <text evidence="11">The sequence shown here is derived from an EMBL/GenBank/DDBJ whole genome shotgun (WGS) entry which is preliminary data.</text>
</comment>
<feature type="compositionally biased region" description="Low complexity" evidence="8">
    <location>
        <begin position="1966"/>
        <end position="2010"/>
    </location>
</feature>
<dbReference type="Gene3D" id="3.90.70.10">
    <property type="entry name" value="Cysteine proteinases"/>
    <property type="match status" value="2"/>
</dbReference>
<dbReference type="InterPro" id="IPR001394">
    <property type="entry name" value="Peptidase_C19_UCH"/>
</dbReference>
<feature type="compositionally biased region" description="Basic and acidic residues" evidence="8">
    <location>
        <begin position="41"/>
        <end position="55"/>
    </location>
</feature>
<feature type="compositionally biased region" description="Acidic residues" evidence="8">
    <location>
        <begin position="1601"/>
        <end position="1615"/>
    </location>
</feature>
<dbReference type="PROSITE" id="PS50235">
    <property type="entry name" value="USP_3"/>
    <property type="match status" value="1"/>
</dbReference>
<feature type="region of interest" description="Disordered" evidence="8">
    <location>
        <begin position="1961"/>
        <end position="2058"/>
    </location>
</feature>
<keyword evidence="4" id="KW-0645">Protease</keyword>
<feature type="region of interest" description="Disordered" evidence="8">
    <location>
        <begin position="1178"/>
        <end position="1227"/>
    </location>
</feature>
<dbReference type="PANTHER" id="PTHR21646">
    <property type="entry name" value="UBIQUITIN CARBOXYL-TERMINAL HYDROLASE"/>
    <property type="match status" value="1"/>
</dbReference>
<feature type="region of interest" description="Disordered" evidence="8">
    <location>
        <begin position="41"/>
        <end position="259"/>
    </location>
</feature>
<dbReference type="SMART" id="SM00695">
    <property type="entry name" value="DUSP"/>
    <property type="match status" value="1"/>
</dbReference>
<protein>
    <recommendedName>
        <fullName evidence="3">ubiquitinyl hydrolase 1</fullName>
        <ecNumber evidence="3">3.4.19.12</ecNumber>
    </recommendedName>
</protein>
<feature type="domain" description="USP" evidence="9">
    <location>
        <begin position="1222"/>
        <end position="1950"/>
    </location>
</feature>
<keyword evidence="6" id="KW-0378">Hydrolase</keyword>
<feature type="compositionally biased region" description="Low complexity" evidence="8">
    <location>
        <begin position="2034"/>
        <end position="2043"/>
    </location>
</feature>
<dbReference type="InterPro" id="IPR050185">
    <property type="entry name" value="Ub_carboxyl-term_hydrolase"/>
</dbReference>
<dbReference type="InterPro" id="IPR006615">
    <property type="entry name" value="Pept_C19_DUSP"/>
</dbReference>
<evidence type="ECO:0000313" key="11">
    <source>
        <dbReference type="EMBL" id="RDW90262.1"/>
    </source>
</evidence>
<comment type="similarity">
    <text evidence="2">Belongs to the peptidase C19 family.</text>
</comment>
<dbReference type="EMBL" id="PVWQ01000002">
    <property type="protein sequence ID" value="RDW90262.1"/>
    <property type="molecule type" value="Genomic_DNA"/>
</dbReference>
<accession>A0A3D8SVB7</accession>
<dbReference type="SUPFAM" id="SSF143791">
    <property type="entry name" value="DUSP-like"/>
    <property type="match status" value="1"/>
</dbReference>
<dbReference type="InterPro" id="IPR028889">
    <property type="entry name" value="USP"/>
</dbReference>
<dbReference type="GO" id="GO:0006508">
    <property type="term" value="P:proteolysis"/>
    <property type="evidence" value="ECO:0007669"/>
    <property type="project" value="UniProtKB-KW"/>
</dbReference>
<proteinExistence type="inferred from homology"/>
<feature type="compositionally biased region" description="Basic and acidic residues" evidence="8">
    <location>
        <begin position="152"/>
        <end position="169"/>
    </location>
</feature>
<feature type="region of interest" description="Disordered" evidence="8">
    <location>
        <begin position="756"/>
        <end position="867"/>
    </location>
</feature>
<feature type="compositionally biased region" description="Polar residues" evidence="8">
    <location>
        <begin position="216"/>
        <end position="230"/>
    </location>
</feature>
<feature type="region of interest" description="Disordered" evidence="8">
    <location>
        <begin position="2108"/>
        <end position="2197"/>
    </location>
</feature>
<feature type="region of interest" description="Disordered" evidence="8">
    <location>
        <begin position="1675"/>
        <end position="1740"/>
    </location>
</feature>
<dbReference type="CDD" id="cd02674">
    <property type="entry name" value="Peptidase_C19R"/>
    <property type="match status" value="1"/>
</dbReference>
<dbReference type="PROSITE" id="PS00972">
    <property type="entry name" value="USP_1"/>
    <property type="match status" value="1"/>
</dbReference>
<feature type="compositionally biased region" description="Low complexity" evidence="8">
    <location>
        <begin position="669"/>
        <end position="704"/>
    </location>
</feature>
<evidence type="ECO:0000313" key="12">
    <source>
        <dbReference type="Proteomes" id="UP000256690"/>
    </source>
</evidence>
<dbReference type="Pfam" id="PF06337">
    <property type="entry name" value="DUSP"/>
    <property type="match status" value="1"/>
</dbReference>
<dbReference type="Pfam" id="PF00443">
    <property type="entry name" value="UCH"/>
    <property type="match status" value="1"/>
</dbReference>
<dbReference type="InterPro" id="IPR038765">
    <property type="entry name" value="Papain-like_cys_pep_sf"/>
</dbReference>
<dbReference type="RefSeq" id="XP_026607216.1">
    <property type="nucleotide sequence ID" value="XM_026744053.1"/>
</dbReference>
<feature type="region of interest" description="Disordered" evidence="8">
    <location>
        <begin position="301"/>
        <end position="435"/>
    </location>
</feature>
<feature type="compositionally biased region" description="Acidic residues" evidence="8">
    <location>
        <begin position="1705"/>
        <end position="1723"/>
    </location>
</feature>
<gene>
    <name evidence="11" type="ORF">DSM5745_02037</name>
</gene>
<dbReference type="SUPFAM" id="SSF54001">
    <property type="entry name" value="Cysteine proteinases"/>
    <property type="match status" value="1"/>
</dbReference>
<evidence type="ECO:0000259" key="10">
    <source>
        <dbReference type="PROSITE" id="PS51283"/>
    </source>
</evidence>
<comment type="catalytic activity">
    <reaction evidence="1">
        <text>Thiol-dependent hydrolysis of ester, thioester, amide, peptide and isopeptide bonds formed by the C-terminal Gly of ubiquitin (a 76-residue protein attached to proteins as an intracellular targeting signal).</text>
        <dbReference type="EC" id="3.4.19.12"/>
    </reaction>
</comment>
<evidence type="ECO:0000256" key="4">
    <source>
        <dbReference type="ARBA" id="ARBA00022670"/>
    </source>
</evidence>
<evidence type="ECO:0000259" key="9">
    <source>
        <dbReference type="PROSITE" id="PS50235"/>
    </source>
</evidence>
<dbReference type="Gene3D" id="3.30.2230.10">
    <property type="entry name" value="DUSP-like"/>
    <property type="match status" value="1"/>
</dbReference>
<feature type="region of interest" description="Disordered" evidence="8">
    <location>
        <begin position="642"/>
        <end position="713"/>
    </location>
</feature>
<feature type="region of interest" description="Disordered" evidence="8">
    <location>
        <begin position="1589"/>
        <end position="1621"/>
    </location>
</feature>
<dbReference type="InterPro" id="IPR018200">
    <property type="entry name" value="USP_CS"/>
</dbReference>
<dbReference type="Proteomes" id="UP000256690">
    <property type="component" value="Unassembled WGS sequence"/>
</dbReference>
<dbReference type="GO" id="GO:0004843">
    <property type="term" value="F:cysteine-type deubiquitinase activity"/>
    <property type="evidence" value="ECO:0007669"/>
    <property type="project" value="UniProtKB-EC"/>
</dbReference>
<evidence type="ECO:0000256" key="7">
    <source>
        <dbReference type="ARBA" id="ARBA00022807"/>
    </source>
</evidence>
<dbReference type="GeneID" id="38112407"/>
<dbReference type="EC" id="3.4.19.12" evidence="3"/>
<dbReference type="PROSITE" id="PS00973">
    <property type="entry name" value="USP_2"/>
    <property type="match status" value="1"/>
</dbReference>
<organism evidence="11 12">
    <name type="scientific">Aspergillus mulundensis</name>
    <dbReference type="NCBI Taxonomy" id="1810919"/>
    <lineage>
        <taxon>Eukaryota</taxon>
        <taxon>Fungi</taxon>
        <taxon>Dikarya</taxon>
        <taxon>Ascomycota</taxon>
        <taxon>Pezizomycotina</taxon>
        <taxon>Eurotiomycetes</taxon>
        <taxon>Eurotiomycetidae</taxon>
        <taxon>Eurotiales</taxon>
        <taxon>Aspergillaceae</taxon>
        <taxon>Aspergillus</taxon>
        <taxon>Aspergillus subgen. Nidulantes</taxon>
    </lineage>
</organism>
<feature type="compositionally biased region" description="Basic and acidic residues" evidence="8">
    <location>
        <begin position="200"/>
        <end position="214"/>
    </location>
</feature>
<dbReference type="STRING" id="1810919.A0A3D8SVB7"/>
<dbReference type="PANTHER" id="PTHR21646:SF24">
    <property type="entry name" value="UBIQUITIN CARBOXYL-TERMINAL HYDROLASE"/>
    <property type="match status" value="1"/>
</dbReference>
<dbReference type="PROSITE" id="PS51283">
    <property type="entry name" value="DUSP"/>
    <property type="match status" value="1"/>
</dbReference>
<dbReference type="InterPro" id="IPR035927">
    <property type="entry name" value="DUSP-like_sf"/>
</dbReference>
<feature type="compositionally biased region" description="Polar residues" evidence="8">
    <location>
        <begin position="392"/>
        <end position="417"/>
    </location>
</feature>
<reference evidence="11 12" key="1">
    <citation type="journal article" date="2018" name="IMA Fungus">
        <title>IMA Genome-F 9: Draft genome sequence of Annulohypoxylon stygium, Aspergillus mulundensis, Berkeleyomyces basicola (syn. Thielaviopsis basicola), Ceratocystis smalleyi, two Cercospora beticola strains, Coleophoma cylindrospora, Fusarium fracticaudum, Phialophora cf. hyalina, and Morchella septimelata.</title>
        <authorList>
            <person name="Wingfield B.D."/>
            <person name="Bills G.F."/>
            <person name="Dong Y."/>
            <person name="Huang W."/>
            <person name="Nel W.J."/>
            <person name="Swalarsk-Parry B.S."/>
            <person name="Vaghefi N."/>
            <person name="Wilken P.M."/>
            <person name="An Z."/>
            <person name="de Beer Z.W."/>
            <person name="De Vos L."/>
            <person name="Chen L."/>
            <person name="Duong T.A."/>
            <person name="Gao Y."/>
            <person name="Hammerbacher A."/>
            <person name="Kikkert J.R."/>
            <person name="Li Y."/>
            <person name="Li H."/>
            <person name="Li K."/>
            <person name="Li Q."/>
            <person name="Liu X."/>
            <person name="Ma X."/>
            <person name="Naidoo K."/>
            <person name="Pethybridge S.J."/>
            <person name="Sun J."/>
            <person name="Steenkamp E.T."/>
            <person name="van der Nest M.A."/>
            <person name="van Wyk S."/>
            <person name="Wingfield M.J."/>
            <person name="Xiong C."/>
            <person name="Yue Q."/>
            <person name="Zhang X."/>
        </authorList>
    </citation>
    <scope>NUCLEOTIDE SEQUENCE [LARGE SCALE GENOMIC DNA]</scope>
    <source>
        <strain evidence="11 12">DSM 5745</strain>
    </source>
</reference>
<name>A0A3D8SVB7_9EURO</name>
<dbReference type="GO" id="GO:0016579">
    <property type="term" value="P:protein deubiquitination"/>
    <property type="evidence" value="ECO:0007669"/>
    <property type="project" value="InterPro"/>
</dbReference>
<keyword evidence="5" id="KW-0833">Ubl conjugation pathway</keyword>
<evidence type="ECO:0000256" key="5">
    <source>
        <dbReference type="ARBA" id="ARBA00022786"/>
    </source>
</evidence>
<feature type="compositionally biased region" description="Basic and acidic residues" evidence="8">
    <location>
        <begin position="797"/>
        <end position="808"/>
    </location>
</feature>
<keyword evidence="12" id="KW-1185">Reference proteome</keyword>
<feature type="compositionally biased region" description="Basic and acidic residues" evidence="8">
    <location>
        <begin position="310"/>
        <end position="338"/>
    </location>
</feature>
<evidence type="ECO:0000256" key="6">
    <source>
        <dbReference type="ARBA" id="ARBA00022801"/>
    </source>
</evidence>
<dbReference type="OrthoDB" id="952271at2759"/>
<evidence type="ECO:0000256" key="1">
    <source>
        <dbReference type="ARBA" id="ARBA00000707"/>
    </source>
</evidence>
<evidence type="ECO:0000256" key="3">
    <source>
        <dbReference type="ARBA" id="ARBA00012759"/>
    </source>
</evidence>
<feature type="compositionally biased region" description="Polar residues" evidence="8">
    <location>
        <begin position="809"/>
        <end position="858"/>
    </location>
</feature>
<evidence type="ECO:0000256" key="2">
    <source>
        <dbReference type="ARBA" id="ARBA00009085"/>
    </source>
</evidence>
<evidence type="ECO:0000256" key="8">
    <source>
        <dbReference type="SAM" id="MobiDB-lite"/>
    </source>
</evidence>